<dbReference type="InterPro" id="IPR010099">
    <property type="entry name" value="SDR39U1"/>
</dbReference>
<comment type="caution">
    <text evidence="4">The sequence shown here is derived from an EMBL/GenBank/DDBJ whole genome shotgun (WGS) entry which is preliminary data.</text>
</comment>
<organism evidence="4 5">
    <name type="scientific">Rhinopithecimicrobium faecis</name>
    <dbReference type="NCBI Taxonomy" id="2820698"/>
    <lineage>
        <taxon>Bacteria</taxon>
        <taxon>Pseudomonadati</taxon>
        <taxon>Bacteroidota</taxon>
        <taxon>Sphingobacteriia</taxon>
        <taxon>Sphingobacteriales</taxon>
        <taxon>Sphingobacteriaceae</taxon>
        <taxon>Rhinopithecimicrobium</taxon>
    </lineage>
</organism>
<dbReference type="Pfam" id="PF08338">
    <property type="entry name" value="DUF1731"/>
    <property type="match status" value="1"/>
</dbReference>
<dbReference type="SUPFAM" id="SSF51735">
    <property type="entry name" value="NAD(P)-binding Rossmann-fold domains"/>
    <property type="match status" value="1"/>
</dbReference>
<dbReference type="InterPro" id="IPR001509">
    <property type="entry name" value="Epimerase_deHydtase"/>
</dbReference>
<sequence>MKETILITGGTGLVGRRLAALLAKDYNLRYLSRTPAGSNQFAWDISTGFLDPNALKDVDHIIHLAGENILKKRWTEDRKIALIESRVYSTKLLYTALEKAGRTIKTFISASAVGYYGAVTQQQAFSEEDPAGTDFAAELCMLWEKAADLFEDPTRCQRVVKLRTAVVLSAEGGALAPLSLPIKLGLGSSLGKGTQYMPWIHIDDLCSLYKYALTNTDVAGVYNASAPEQCTNAQITATIAKYFNRPLWLPNVPAVALKLALGEAADMLLEGSPVSTEKIQAQGYKFHYPALDAALKQLLKKEE</sequence>
<proteinExistence type="inferred from homology"/>
<evidence type="ECO:0000259" key="2">
    <source>
        <dbReference type="Pfam" id="PF01370"/>
    </source>
</evidence>
<dbReference type="Gene3D" id="3.40.50.720">
    <property type="entry name" value="NAD(P)-binding Rossmann-like Domain"/>
    <property type="match status" value="1"/>
</dbReference>
<evidence type="ECO:0000313" key="5">
    <source>
        <dbReference type="Proteomes" id="UP000679691"/>
    </source>
</evidence>
<dbReference type="Proteomes" id="UP000679691">
    <property type="component" value="Unassembled WGS sequence"/>
</dbReference>
<name>A0A8T4HC65_9SPHI</name>
<dbReference type="PANTHER" id="PTHR11092">
    <property type="entry name" value="SUGAR NUCLEOTIDE EPIMERASE RELATED"/>
    <property type="match status" value="1"/>
</dbReference>
<evidence type="ECO:0000259" key="3">
    <source>
        <dbReference type="Pfam" id="PF08338"/>
    </source>
</evidence>
<protein>
    <submittedName>
        <fullName evidence="4">TIGR01777 family oxidoreductase</fullName>
    </submittedName>
</protein>
<dbReference type="InterPro" id="IPR036291">
    <property type="entry name" value="NAD(P)-bd_dom_sf"/>
</dbReference>
<dbReference type="EMBL" id="JAGKSB010000004">
    <property type="protein sequence ID" value="MBP3942928.1"/>
    <property type="molecule type" value="Genomic_DNA"/>
</dbReference>
<dbReference type="RefSeq" id="WP_353546414.1">
    <property type="nucleotide sequence ID" value="NZ_JAGKSB010000004.1"/>
</dbReference>
<evidence type="ECO:0000313" key="4">
    <source>
        <dbReference type="EMBL" id="MBP3942928.1"/>
    </source>
</evidence>
<reference evidence="4" key="1">
    <citation type="submission" date="2021-03" db="EMBL/GenBank/DDBJ databases">
        <authorList>
            <person name="Lu T."/>
            <person name="Wang Q."/>
            <person name="Han X."/>
        </authorList>
    </citation>
    <scope>NUCLEOTIDE SEQUENCE</scope>
    <source>
        <strain evidence="4">WQ 2009</strain>
    </source>
</reference>
<evidence type="ECO:0000256" key="1">
    <source>
        <dbReference type="ARBA" id="ARBA00009353"/>
    </source>
</evidence>
<dbReference type="PANTHER" id="PTHR11092:SF0">
    <property type="entry name" value="EPIMERASE FAMILY PROTEIN SDR39U1"/>
    <property type="match status" value="1"/>
</dbReference>
<feature type="domain" description="NAD-dependent epimerase/dehydratase" evidence="2">
    <location>
        <begin position="5"/>
        <end position="223"/>
    </location>
</feature>
<gene>
    <name evidence="4" type="ORF">J5U18_05005</name>
</gene>
<dbReference type="AlphaFoldDB" id="A0A8T4HC65"/>
<dbReference type="Pfam" id="PF01370">
    <property type="entry name" value="Epimerase"/>
    <property type="match status" value="1"/>
</dbReference>
<accession>A0A8T4HC65</accession>
<dbReference type="InterPro" id="IPR013549">
    <property type="entry name" value="DUF1731"/>
</dbReference>
<keyword evidence="5" id="KW-1185">Reference proteome</keyword>
<feature type="domain" description="DUF1731" evidence="3">
    <location>
        <begin position="252"/>
        <end position="298"/>
    </location>
</feature>
<dbReference type="NCBIfam" id="TIGR01777">
    <property type="entry name" value="yfcH"/>
    <property type="match status" value="1"/>
</dbReference>
<comment type="similarity">
    <text evidence="1">Belongs to the NAD(P)-dependent epimerase/dehydratase family. SDR39U1 subfamily.</text>
</comment>